<dbReference type="Pfam" id="PF20149">
    <property type="entry name" value="DUF6532"/>
    <property type="match status" value="1"/>
</dbReference>
<dbReference type="OrthoDB" id="2670504at2759"/>
<dbReference type="RefSeq" id="XP_041193094.1">
    <property type="nucleotide sequence ID" value="XM_041340164.1"/>
</dbReference>
<dbReference type="EMBL" id="JABBWG010000016">
    <property type="protein sequence ID" value="KAG1816421.1"/>
    <property type="molecule type" value="Genomic_DNA"/>
</dbReference>
<evidence type="ECO:0000256" key="1">
    <source>
        <dbReference type="SAM" id="MobiDB-lite"/>
    </source>
</evidence>
<evidence type="ECO:0000313" key="3">
    <source>
        <dbReference type="EMBL" id="KAG1816421.1"/>
    </source>
</evidence>
<evidence type="ECO:0000259" key="2">
    <source>
        <dbReference type="Pfam" id="PF20149"/>
    </source>
</evidence>
<comment type="caution">
    <text evidence="3">The sequence shown here is derived from an EMBL/GenBank/DDBJ whole genome shotgun (WGS) entry which is preliminary data.</text>
</comment>
<accession>A0A9P7EBA9</accession>
<organism evidence="3 4">
    <name type="scientific">Suillus subaureus</name>
    <dbReference type="NCBI Taxonomy" id="48587"/>
    <lineage>
        <taxon>Eukaryota</taxon>
        <taxon>Fungi</taxon>
        <taxon>Dikarya</taxon>
        <taxon>Basidiomycota</taxon>
        <taxon>Agaricomycotina</taxon>
        <taxon>Agaricomycetes</taxon>
        <taxon>Agaricomycetidae</taxon>
        <taxon>Boletales</taxon>
        <taxon>Suillineae</taxon>
        <taxon>Suillaceae</taxon>
        <taxon>Suillus</taxon>
    </lineage>
</organism>
<proteinExistence type="predicted"/>
<keyword evidence="4" id="KW-1185">Reference proteome</keyword>
<dbReference type="Proteomes" id="UP000807769">
    <property type="component" value="Unassembled WGS sequence"/>
</dbReference>
<sequence length="358" mass="40068">MKDSVPVVSADDASSEDSGDGSDNSYDCNDERPHSKLFLSDDDSIGDEEVEDTSQHQLEVSDEDIKLNIKALHGRCQCLKAADFDHITKDVLATATSIYRCLVVTQAPFPETLLVETMLAKCAWHEASDITGLTVQLTPSLVKMMMRRTSHVRGELKTKMRGLTSSFFGFWASWSMTAIKANRDLAESLKEGISFVFKDWEMKTGIYKMELIQKAINDMWFTNCSDKGILYAKYFDPLPLKLMALALMVMECCINEWATGVREDIKFSLVSYSPVYLAHLNSLERFEQCTAPYKLLEKIRDNLLDVAHLHAGGIDPSKTAVSVDALTNDVFDDAIREYEVKMQAARNGRPQGVEASDA</sequence>
<dbReference type="GeneID" id="64634180"/>
<feature type="compositionally biased region" description="Low complexity" evidence="1">
    <location>
        <begin position="1"/>
        <end position="12"/>
    </location>
</feature>
<feature type="domain" description="DUF6532" evidence="2">
    <location>
        <begin position="95"/>
        <end position="286"/>
    </location>
</feature>
<evidence type="ECO:0000313" key="4">
    <source>
        <dbReference type="Proteomes" id="UP000807769"/>
    </source>
</evidence>
<protein>
    <recommendedName>
        <fullName evidence="2">DUF6532 domain-containing protein</fullName>
    </recommendedName>
</protein>
<gene>
    <name evidence="3" type="ORF">BJ212DRAFT_1480870</name>
</gene>
<feature type="region of interest" description="Disordered" evidence="1">
    <location>
        <begin position="1"/>
        <end position="43"/>
    </location>
</feature>
<name>A0A9P7EBA9_9AGAM</name>
<dbReference type="AlphaFoldDB" id="A0A9P7EBA9"/>
<reference evidence="3" key="1">
    <citation type="journal article" date="2020" name="New Phytol.">
        <title>Comparative genomics reveals dynamic genome evolution in host specialist ectomycorrhizal fungi.</title>
        <authorList>
            <person name="Lofgren L.A."/>
            <person name="Nguyen N.H."/>
            <person name="Vilgalys R."/>
            <person name="Ruytinx J."/>
            <person name="Liao H.L."/>
            <person name="Branco S."/>
            <person name="Kuo A."/>
            <person name="LaButti K."/>
            <person name="Lipzen A."/>
            <person name="Andreopoulos W."/>
            <person name="Pangilinan J."/>
            <person name="Riley R."/>
            <person name="Hundley H."/>
            <person name="Na H."/>
            <person name="Barry K."/>
            <person name="Grigoriev I.V."/>
            <person name="Stajich J.E."/>
            <person name="Kennedy P.G."/>
        </authorList>
    </citation>
    <scope>NUCLEOTIDE SEQUENCE</scope>
    <source>
        <strain evidence="3">MN1</strain>
    </source>
</reference>
<dbReference type="InterPro" id="IPR045341">
    <property type="entry name" value="DUF6532"/>
</dbReference>